<accession>A0A151PDC3</accession>
<feature type="region of interest" description="Disordered" evidence="1">
    <location>
        <begin position="1"/>
        <end position="72"/>
    </location>
</feature>
<dbReference type="Proteomes" id="UP000050525">
    <property type="component" value="Unassembled WGS sequence"/>
</dbReference>
<comment type="caution">
    <text evidence="2">The sequence shown here is derived from an EMBL/GenBank/DDBJ whole genome shotgun (WGS) entry which is preliminary data.</text>
</comment>
<organism evidence="2 3">
    <name type="scientific">Alligator mississippiensis</name>
    <name type="common">American alligator</name>
    <dbReference type="NCBI Taxonomy" id="8496"/>
    <lineage>
        <taxon>Eukaryota</taxon>
        <taxon>Metazoa</taxon>
        <taxon>Chordata</taxon>
        <taxon>Craniata</taxon>
        <taxon>Vertebrata</taxon>
        <taxon>Euteleostomi</taxon>
        <taxon>Archelosauria</taxon>
        <taxon>Archosauria</taxon>
        <taxon>Crocodylia</taxon>
        <taxon>Alligatoridae</taxon>
        <taxon>Alligatorinae</taxon>
        <taxon>Alligator</taxon>
    </lineage>
</organism>
<evidence type="ECO:0000256" key="1">
    <source>
        <dbReference type="SAM" id="MobiDB-lite"/>
    </source>
</evidence>
<name>A0A151PDC3_ALLMI</name>
<reference evidence="2 3" key="1">
    <citation type="journal article" date="2012" name="Genome Biol.">
        <title>Sequencing three crocodilian genomes to illuminate the evolution of archosaurs and amniotes.</title>
        <authorList>
            <person name="St John J.A."/>
            <person name="Braun E.L."/>
            <person name="Isberg S.R."/>
            <person name="Miles L.G."/>
            <person name="Chong A.Y."/>
            <person name="Gongora J."/>
            <person name="Dalzell P."/>
            <person name="Moran C."/>
            <person name="Bed'hom B."/>
            <person name="Abzhanov A."/>
            <person name="Burgess S.C."/>
            <person name="Cooksey A.M."/>
            <person name="Castoe T.A."/>
            <person name="Crawford N.G."/>
            <person name="Densmore L.D."/>
            <person name="Drew J.C."/>
            <person name="Edwards S.V."/>
            <person name="Faircloth B.C."/>
            <person name="Fujita M.K."/>
            <person name="Greenwold M.J."/>
            <person name="Hoffmann F.G."/>
            <person name="Howard J.M."/>
            <person name="Iguchi T."/>
            <person name="Janes D.E."/>
            <person name="Khan S.Y."/>
            <person name="Kohno S."/>
            <person name="de Koning A.J."/>
            <person name="Lance S.L."/>
            <person name="McCarthy F.M."/>
            <person name="McCormack J.E."/>
            <person name="Merchant M.E."/>
            <person name="Peterson D.G."/>
            <person name="Pollock D.D."/>
            <person name="Pourmand N."/>
            <person name="Raney B.J."/>
            <person name="Roessler K.A."/>
            <person name="Sanford J.R."/>
            <person name="Sawyer R.H."/>
            <person name="Schmidt C.J."/>
            <person name="Triplett E.W."/>
            <person name="Tuberville T.D."/>
            <person name="Venegas-Anaya M."/>
            <person name="Howard J.T."/>
            <person name="Jarvis E.D."/>
            <person name="Guillette L.J.Jr."/>
            <person name="Glenn T.C."/>
            <person name="Green R.E."/>
            <person name="Ray D.A."/>
        </authorList>
    </citation>
    <scope>NUCLEOTIDE SEQUENCE [LARGE SCALE GENOMIC DNA]</scope>
    <source>
        <strain evidence="2">KSC_2009_1</strain>
    </source>
</reference>
<dbReference type="EMBL" id="AKHW03000483">
    <property type="protein sequence ID" value="KYO47081.1"/>
    <property type="molecule type" value="Genomic_DNA"/>
</dbReference>
<protein>
    <submittedName>
        <fullName evidence="2">Uncharacterized protein</fullName>
    </submittedName>
</protein>
<proteinExistence type="predicted"/>
<dbReference type="AlphaFoldDB" id="A0A151PDC3"/>
<gene>
    <name evidence="2" type="ORF">Y1Q_0013996</name>
</gene>
<keyword evidence="3" id="KW-1185">Reference proteome</keyword>
<sequence>MDQSGTSETSPSDNQSLSQGFHTASLAGENGNRCCRQKGHLSSTGVGKRACGASGLEKEPASFRSGRPNDIG</sequence>
<evidence type="ECO:0000313" key="2">
    <source>
        <dbReference type="EMBL" id="KYO47081.1"/>
    </source>
</evidence>
<feature type="compositionally biased region" description="Polar residues" evidence="1">
    <location>
        <begin position="1"/>
        <end position="22"/>
    </location>
</feature>
<evidence type="ECO:0000313" key="3">
    <source>
        <dbReference type="Proteomes" id="UP000050525"/>
    </source>
</evidence>